<reference evidence="2" key="1">
    <citation type="submission" date="2023-05" db="EMBL/GenBank/DDBJ databases">
        <title>Streptantibioticus silvisoli sp. nov., acidotolerant actinomycetes 1 from pine litter.</title>
        <authorList>
            <person name="Swiecimska M."/>
            <person name="Golinska P."/>
            <person name="Sangal V."/>
            <person name="Wachnowicz B."/>
            <person name="Goodfellow M."/>
        </authorList>
    </citation>
    <scope>NUCLEOTIDE SEQUENCE</scope>
    <source>
        <strain evidence="2">SL13</strain>
    </source>
</reference>
<dbReference type="InterPro" id="IPR001173">
    <property type="entry name" value="Glyco_trans_2-like"/>
</dbReference>
<dbReference type="InterPro" id="IPR029044">
    <property type="entry name" value="Nucleotide-diphossugar_trans"/>
</dbReference>
<feature type="domain" description="Glycosyltransferase 2-like" evidence="1">
    <location>
        <begin position="416"/>
        <end position="597"/>
    </location>
</feature>
<dbReference type="SUPFAM" id="SSF53448">
    <property type="entry name" value="Nucleotide-diphospho-sugar transferases"/>
    <property type="match status" value="1"/>
</dbReference>
<name>A0AA90H241_9ACTN</name>
<dbReference type="EMBL" id="JABXJJ020000012">
    <property type="protein sequence ID" value="MDI5969916.1"/>
    <property type="molecule type" value="Genomic_DNA"/>
</dbReference>
<evidence type="ECO:0000313" key="2">
    <source>
        <dbReference type="EMBL" id="MDI5969916.1"/>
    </source>
</evidence>
<dbReference type="RefSeq" id="WP_282698654.1">
    <property type="nucleotide sequence ID" value="NZ_JABXJJ020000012.1"/>
</dbReference>
<accession>A0AA90H241</accession>
<keyword evidence="2" id="KW-0328">Glycosyltransferase</keyword>
<organism evidence="2">
    <name type="scientific">Streptantibioticus silvisoli</name>
    <dbReference type="NCBI Taxonomy" id="2705255"/>
    <lineage>
        <taxon>Bacteria</taxon>
        <taxon>Bacillati</taxon>
        <taxon>Actinomycetota</taxon>
        <taxon>Actinomycetes</taxon>
        <taxon>Kitasatosporales</taxon>
        <taxon>Streptomycetaceae</taxon>
        <taxon>Streptantibioticus</taxon>
    </lineage>
</organism>
<gene>
    <name evidence="2" type="ORF">POF50_011305</name>
</gene>
<dbReference type="AlphaFoldDB" id="A0AA90H241"/>
<dbReference type="GO" id="GO:0016757">
    <property type="term" value="F:glycosyltransferase activity"/>
    <property type="evidence" value="ECO:0007669"/>
    <property type="project" value="UniProtKB-KW"/>
</dbReference>
<keyword evidence="2" id="KW-0808">Transferase</keyword>
<dbReference type="Pfam" id="PF00535">
    <property type="entry name" value="Glycos_transf_2"/>
    <property type="match status" value="1"/>
</dbReference>
<comment type="caution">
    <text evidence="2">The sequence shown here is derived from an EMBL/GenBank/DDBJ whole genome shotgun (WGS) entry which is preliminary data.</text>
</comment>
<protein>
    <submittedName>
        <fullName evidence="2">Glycosyltransferase</fullName>
        <ecNumber evidence="2">2.4.-.-</ecNumber>
    </submittedName>
</protein>
<evidence type="ECO:0000259" key="1">
    <source>
        <dbReference type="Pfam" id="PF00535"/>
    </source>
</evidence>
<dbReference type="EC" id="2.4.-.-" evidence="2"/>
<dbReference type="PANTHER" id="PTHR10859">
    <property type="entry name" value="GLYCOSYL TRANSFERASE"/>
    <property type="match status" value="1"/>
</dbReference>
<sequence length="698" mass="74224">MTTPIRQFQPLTASPLLTGAGVQDGSADLAVRLAREATLTSQSITGLLAIAEATVADRIATALDERTDLPPELLARLVAHRPDLRRATAQLKNVLFPASTGACHTFARTVAALAHRPESLQHEHLSGARFQAAAAAADPDVLVELLGHLFTTAPLAGPVDAALGALLNARAELLPTAFDRAAAAARERTRRTRLAAALASRRGETVREIAEHTGGLTLAAERWYDALTAAAETPEQAGHALALAVVAAPALLTGQAAACPWPGVRRRWNQLLAHRPQGNTTRWDEAWSRAAANADGSRWDTSQRSLISAYDLLADHIRTTYPDASAPPTPDTCWAADPAGRELLHEIADHLTGHLGQSPLVHFDDTQLIRFVRALAKNRRDKIPGVLHVHGLIAAIKAARSKTALLTRAVRTDLGIVIPARNEAHRLTGTGRTDDPLTAKLAQLSWLLSSCPDTRATVLLVDEAADGATAQAAQQLAPHHPGINVATSVRPDTGSAKGGAVLWGLRQLLEAGHSIVAYTDFDLTYPLDQLGLHVAALDRPGTGAVIGSRRLPDSHGYYPPAGPTPATRLYRRTVSELLDLNVTDPQAGFKAFTAEALTDVLPQMVDRSLAFDTELLATVQAAGHHLTEVGIAALHRYVDGQTGTPRDYDAMLTAVRDQAVRLGLDPAERTTPTWDRIRQAGSLAAAASLDLGVVPGPR</sequence>
<dbReference type="PANTHER" id="PTHR10859:SF91">
    <property type="entry name" value="DOLICHYL-PHOSPHATE BETA-GLUCOSYLTRANSFERASE"/>
    <property type="match status" value="1"/>
</dbReference>
<dbReference type="Gene3D" id="3.90.550.10">
    <property type="entry name" value="Spore Coat Polysaccharide Biosynthesis Protein SpsA, Chain A"/>
    <property type="match status" value="1"/>
</dbReference>
<dbReference type="GO" id="GO:0006487">
    <property type="term" value="P:protein N-linked glycosylation"/>
    <property type="evidence" value="ECO:0007669"/>
    <property type="project" value="TreeGrafter"/>
</dbReference>
<proteinExistence type="predicted"/>